<dbReference type="Proteomes" id="UP001217754">
    <property type="component" value="Chromosome 1"/>
</dbReference>
<evidence type="ECO:0000313" key="2">
    <source>
        <dbReference type="EMBL" id="WFD37401.1"/>
    </source>
</evidence>
<sequence>MKWTPILSLALCLIALADAHQPLDLTSALRRMRRGNSRCGGSPELQHLESTLQKASPHVHKALYKVHNDHAQVNATAQHIHALLAKVQELC</sequence>
<dbReference type="EMBL" id="CP119958">
    <property type="protein sequence ID" value="WFD37401.1"/>
    <property type="molecule type" value="Genomic_DNA"/>
</dbReference>
<accession>A0AAF0EUX0</accession>
<feature type="chain" id="PRO_5042130916" evidence="1">
    <location>
        <begin position="20"/>
        <end position="91"/>
    </location>
</feature>
<keyword evidence="3" id="KW-1185">Reference proteome</keyword>
<evidence type="ECO:0000256" key="1">
    <source>
        <dbReference type="SAM" id="SignalP"/>
    </source>
</evidence>
<feature type="signal peptide" evidence="1">
    <location>
        <begin position="1"/>
        <end position="19"/>
    </location>
</feature>
<dbReference type="RefSeq" id="XP_060120298.1">
    <property type="nucleotide sequence ID" value="XM_060264315.1"/>
</dbReference>
<dbReference type="AlphaFoldDB" id="A0AAF0EUX0"/>
<gene>
    <name evidence="2" type="ORF">MJAP1_000345</name>
</gene>
<evidence type="ECO:0000313" key="3">
    <source>
        <dbReference type="Proteomes" id="UP001217754"/>
    </source>
</evidence>
<protein>
    <submittedName>
        <fullName evidence="2">Uncharacterized protein</fullName>
    </submittedName>
</protein>
<proteinExistence type="predicted"/>
<keyword evidence="1" id="KW-0732">Signal</keyword>
<name>A0AAF0EUX0_9BASI</name>
<organism evidence="2 3">
    <name type="scientific">Malassezia japonica</name>
    <dbReference type="NCBI Taxonomy" id="223818"/>
    <lineage>
        <taxon>Eukaryota</taxon>
        <taxon>Fungi</taxon>
        <taxon>Dikarya</taxon>
        <taxon>Basidiomycota</taxon>
        <taxon>Ustilaginomycotina</taxon>
        <taxon>Malasseziomycetes</taxon>
        <taxon>Malasseziales</taxon>
        <taxon>Malasseziaceae</taxon>
        <taxon>Malassezia</taxon>
    </lineage>
</organism>
<dbReference type="GeneID" id="85223994"/>
<reference evidence="2" key="1">
    <citation type="submission" date="2023-03" db="EMBL/GenBank/DDBJ databases">
        <title>Mating type loci evolution in Malassezia.</title>
        <authorList>
            <person name="Coelho M.A."/>
        </authorList>
    </citation>
    <scope>NUCLEOTIDE SEQUENCE</scope>
    <source>
        <strain evidence="2">CBS 9431</strain>
    </source>
</reference>